<dbReference type="PANTHER" id="PTHR45810">
    <property type="entry name" value="HISTONE H3.2"/>
    <property type="match status" value="1"/>
</dbReference>
<feature type="compositionally biased region" description="Basic residues" evidence="8">
    <location>
        <begin position="104"/>
        <end position="117"/>
    </location>
</feature>
<dbReference type="Pfam" id="PF00125">
    <property type="entry name" value="Histone"/>
    <property type="match status" value="1"/>
</dbReference>
<protein>
    <submittedName>
        <fullName evidence="10">Histone H3</fullName>
    </submittedName>
</protein>
<dbReference type="GO" id="GO:0003677">
    <property type="term" value="F:DNA binding"/>
    <property type="evidence" value="ECO:0007669"/>
    <property type="project" value="UniProtKB-KW"/>
</dbReference>
<feature type="compositionally biased region" description="Basic residues" evidence="8">
    <location>
        <begin position="33"/>
        <end position="46"/>
    </location>
</feature>
<dbReference type="GO" id="GO:0046982">
    <property type="term" value="F:protein heterodimerization activity"/>
    <property type="evidence" value="ECO:0007669"/>
    <property type="project" value="InterPro"/>
</dbReference>
<evidence type="ECO:0000256" key="2">
    <source>
        <dbReference type="ARBA" id="ARBA00004286"/>
    </source>
</evidence>
<organism evidence="10 11">
    <name type="scientific">Trichuris trichiura</name>
    <name type="common">Whipworm</name>
    <name type="synonym">Trichocephalus trichiurus</name>
    <dbReference type="NCBI Taxonomy" id="36087"/>
    <lineage>
        <taxon>Eukaryota</taxon>
        <taxon>Metazoa</taxon>
        <taxon>Ecdysozoa</taxon>
        <taxon>Nematoda</taxon>
        <taxon>Enoplea</taxon>
        <taxon>Dorylaimia</taxon>
        <taxon>Trichinellida</taxon>
        <taxon>Trichuridae</taxon>
        <taxon>Trichuris</taxon>
    </lineage>
</organism>
<evidence type="ECO:0000256" key="5">
    <source>
        <dbReference type="ARBA" id="ARBA00023125"/>
    </source>
</evidence>
<keyword evidence="7" id="KW-0544">Nucleosome core</keyword>
<dbReference type="EMBL" id="HG806739">
    <property type="protein sequence ID" value="CDW59812.1"/>
    <property type="molecule type" value="Genomic_DNA"/>
</dbReference>
<dbReference type="PRINTS" id="PR00622">
    <property type="entry name" value="HISTONEH3"/>
</dbReference>
<comment type="subcellular location">
    <subcellularLocation>
        <location evidence="2">Chromosome</location>
    </subcellularLocation>
    <subcellularLocation>
        <location evidence="1">Nucleus</location>
    </subcellularLocation>
</comment>
<dbReference type="CDD" id="cd22911">
    <property type="entry name" value="HFD_H3"/>
    <property type="match status" value="1"/>
</dbReference>
<evidence type="ECO:0000256" key="8">
    <source>
        <dbReference type="SAM" id="MobiDB-lite"/>
    </source>
</evidence>
<evidence type="ECO:0000313" key="10">
    <source>
        <dbReference type="EMBL" id="CDW59812.1"/>
    </source>
</evidence>
<proteinExistence type="inferred from homology"/>
<keyword evidence="5" id="KW-0238">DNA-binding</keyword>
<dbReference type="Proteomes" id="UP000030665">
    <property type="component" value="Unassembled WGS sequence"/>
</dbReference>
<dbReference type="GO" id="GO:0000786">
    <property type="term" value="C:nucleosome"/>
    <property type="evidence" value="ECO:0007669"/>
    <property type="project" value="UniProtKB-KW"/>
</dbReference>
<evidence type="ECO:0000256" key="1">
    <source>
        <dbReference type="ARBA" id="ARBA00004123"/>
    </source>
</evidence>
<dbReference type="AlphaFoldDB" id="A0A077ZHG6"/>
<evidence type="ECO:0000256" key="4">
    <source>
        <dbReference type="ARBA" id="ARBA00022454"/>
    </source>
</evidence>
<dbReference type="InterPro" id="IPR007125">
    <property type="entry name" value="H2A/H2B/H3"/>
</dbReference>
<evidence type="ECO:0000256" key="6">
    <source>
        <dbReference type="ARBA" id="ARBA00023242"/>
    </source>
</evidence>
<gene>
    <name evidence="10" type="ORF">TTRE_0000815301</name>
</gene>
<dbReference type="GO" id="GO:0005634">
    <property type="term" value="C:nucleus"/>
    <property type="evidence" value="ECO:0007669"/>
    <property type="project" value="UniProtKB-SubCell"/>
</dbReference>
<dbReference type="InterPro" id="IPR009072">
    <property type="entry name" value="Histone-fold"/>
</dbReference>
<dbReference type="OrthoDB" id="4025405at2759"/>
<keyword evidence="11" id="KW-1185">Reference proteome</keyword>
<comment type="similarity">
    <text evidence="3">Belongs to the histone H3 family.</text>
</comment>
<keyword evidence="6" id="KW-0539">Nucleus</keyword>
<dbReference type="Gene3D" id="1.10.20.10">
    <property type="entry name" value="Histone, subunit A"/>
    <property type="match status" value="1"/>
</dbReference>
<evidence type="ECO:0000313" key="11">
    <source>
        <dbReference type="Proteomes" id="UP000030665"/>
    </source>
</evidence>
<feature type="region of interest" description="Disordered" evidence="8">
    <location>
        <begin position="83"/>
        <end position="140"/>
    </location>
</feature>
<feature type="domain" description="Core Histone H2A/H2B/H3" evidence="9">
    <location>
        <begin position="143"/>
        <end position="230"/>
    </location>
</feature>
<accession>A0A077ZHG6</accession>
<reference evidence="10" key="1">
    <citation type="submission" date="2014-01" db="EMBL/GenBank/DDBJ databases">
        <authorList>
            <person name="Aslett M."/>
        </authorList>
    </citation>
    <scope>NUCLEOTIDE SEQUENCE</scope>
</reference>
<feature type="region of interest" description="Disordered" evidence="8">
    <location>
        <begin position="1"/>
        <end position="58"/>
    </location>
</feature>
<dbReference type="GO" id="GO:0030527">
    <property type="term" value="F:structural constituent of chromatin"/>
    <property type="evidence" value="ECO:0007669"/>
    <property type="project" value="InterPro"/>
</dbReference>
<name>A0A077ZHG6_TRITR</name>
<evidence type="ECO:0000259" key="9">
    <source>
        <dbReference type="Pfam" id="PF00125"/>
    </source>
</evidence>
<reference evidence="10" key="2">
    <citation type="submission" date="2014-03" db="EMBL/GenBank/DDBJ databases">
        <title>The whipworm genome and dual-species transcriptomics of an intimate host-pathogen interaction.</title>
        <authorList>
            <person name="Foth B.J."/>
            <person name="Tsai I.J."/>
            <person name="Reid A.J."/>
            <person name="Bancroft A.J."/>
            <person name="Nichol S."/>
            <person name="Tracey A."/>
            <person name="Holroyd N."/>
            <person name="Cotton J.A."/>
            <person name="Stanley E.J."/>
            <person name="Zarowiecki M."/>
            <person name="Liu J.Z."/>
            <person name="Huckvale T."/>
            <person name="Cooper P.J."/>
            <person name="Grencis R.K."/>
            <person name="Berriman M."/>
        </authorList>
    </citation>
    <scope>NUCLEOTIDE SEQUENCE [LARGE SCALE GENOMIC DNA]</scope>
</reference>
<dbReference type="FunFam" id="1.10.20.10:FF:000085">
    <property type="entry name" value="Histone H3.2"/>
    <property type="match status" value="1"/>
</dbReference>
<sequence length="234" mass="26720">MALTKKTLRLLGSRRSRSASQTSQLEEKLYGKDHRRRDSRPSKHSSSKSVKARSDKGNSVSVASVIETFCVMALTKKTLRLLGSRGSRSASQTSQLEEKLYGKDHRRRDSRPSKHSSSKSVKARSDKGNKTVTEKNRRRRRPGVLALREIRLFQKGTELLIRRRPFQRVVRDVAQRHGKPELKFQRIALEALQTAAEAYLIGLMEDTNLASIHAKRQTIMPRDMHLALRLRGEL</sequence>
<keyword evidence="4" id="KW-0158">Chromosome</keyword>
<dbReference type="SMART" id="SM00428">
    <property type="entry name" value="H3"/>
    <property type="match status" value="1"/>
</dbReference>
<dbReference type="SUPFAM" id="SSF47113">
    <property type="entry name" value="Histone-fold"/>
    <property type="match status" value="1"/>
</dbReference>
<dbReference type="STRING" id="36087.A0A077ZHG6"/>
<dbReference type="InterPro" id="IPR000164">
    <property type="entry name" value="Histone_H3/CENP-A"/>
</dbReference>
<evidence type="ECO:0000256" key="7">
    <source>
        <dbReference type="ARBA" id="ARBA00023269"/>
    </source>
</evidence>
<feature type="compositionally biased region" description="Basic and acidic residues" evidence="8">
    <location>
        <begin position="123"/>
        <end position="135"/>
    </location>
</feature>
<feature type="compositionally biased region" description="Basic residues" evidence="8">
    <location>
        <begin position="1"/>
        <end position="17"/>
    </location>
</feature>
<evidence type="ECO:0000256" key="3">
    <source>
        <dbReference type="ARBA" id="ARBA00010343"/>
    </source>
</evidence>